<dbReference type="SUPFAM" id="SSF53822">
    <property type="entry name" value="Periplasmic binding protein-like I"/>
    <property type="match status" value="1"/>
</dbReference>
<dbReference type="OrthoDB" id="26626at2157"/>
<evidence type="ECO:0000256" key="6">
    <source>
        <dbReference type="ARBA" id="ARBA00023288"/>
    </source>
</evidence>
<comment type="subcellular location">
    <subcellularLocation>
        <location evidence="1">Cell membrane</location>
        <topology evidence="1">Lipid-anchor</topology>
    </subcellularLocation>
</comment>
<comment type="similarity">
    <text evidence="2">Belongs to the BMP lipoprotein family.</text>
</comment>
<dbReference type="RefSeq" id="WP_089667894.1">
    <property type="nucleotide sequence ID" value="NZ_FOJA01000001.1"/>
</dbReference>
<dbReference type="Proteomes" id="UP000198518">
    <property type="component" value="Unassembled WGS sequence"/>
</dbReference>
<dbReference type="PANTHER" id="PTHR34296">
    <property type="entry name" value="TRANSCRIPTIONAL ACTIVATOR PROTEIN MED"/>
    <property type="match status" value="1"/>
</dbReference>
<evidence type="ECO:0000313" key="9">
    <source>
        <dbReference type="Proteomes" id="UP000198518"/>
    </source>
</evidence>
<evidence type="ECO:0000313" key="8">
    <source>
        <dbReference type="EMBL" id="SEV95717.1"/>
    </source>
</evidence>
<proteinExistence type="inferred from homology"/>
<gene>
    <name evidence="8" type="ORF">SAMN04487945_0585</name>
</gene>
<keyword evidence="3" id="KW-1003">Cell membrane</keyword>
<dbReference type="InterPro" id="IPR050957">
    <property type="entry name" value="BMP_lipoprotein"/>
</dbReference>
<dbReference type="PROSITE" id="PS51318">
    <property type="entry name" value="TAT"/>
    <property type="match status" value="1"/>
</dbReference>
<keyword evidence="9" id="KW-1185">Reference proteome</keyword>
<protein>
    <submittedName>
        <fullName evidence="8">Nucleoside-binding protein</fullName>
    </submittedName>
</protein>
<keyword evidence="6" id="KW-0449">Lipoprotein</keyword>
<organism evidence="8 9">
    <name type="scientific">Halobacterium jilantaiense</name>
    <dbReference type="NCBI Taxonomy" id="355548"/>
    <lineage>
        <taxon>Archaea</taxon>
        <taxon>Methanobacteriati</taxon>
        <taxon>Methanobacteriota</taxon>
        <taxon>Stenosarchaea group</taxon>
        <taxon>Halobacteria</taxon>
        <taxon>Halobacteriales</taxon>
        <taxon>Halobacteriaceae</taxon>
        <taxon>Halobacterium</taxon>
    </lineage>
</organism>
<evidence type="ECO:0000259" key="7">
    <source>
        <dbReference type="Pfam" id="PF02608"/>
    </source>
</evidence>
<dbReference type="InterPro" id="IPR006311">
    <property type="entry name" value="TAT_signal"/>
</dbReference>
<dbReference type="EMBL" id="FOJA01000001">
    <property type="protein sequence ID" value="SEV95717.1"/>
    <property type="molecule type" value="Genomic_DNA"/>
</dbReference>
<sequence>MAEFDRRKFLKLTGGTVGASLLAGCTGGGGGSDSTKVGMVYATGGLGDGSFNDQAQQGLEQAEDELGITYEESQPESNSDFASAQQQYAQDGSFDLVNCIGFAQKDALTTNAEEFPDQKWTLIDETVDRDNVASYRFREETGSYLVGEMAGMLTQRDFSAGAGATGQDTNAVGFVGGIESPLIKKFEAGFKAGAKSVDGDIDVLSSYVGSFNDPSAGQSQARSMYDSGADIVYHASGATGVGVFRAAQDLGKFAIGVDRDQSVTQSDFSDVILASMVKRVDTAIFEAVEAVDNGNFKGGETTRLGLDDDGVAAVYGDELGSEIPQDVKDTISETRDELIAGDIDVPTEP</sequence>
<dbReference type="AlphaFoldDB" id="A0A1I0N4G1"/>
<evidence type="ECO:0000256" key="1">
    <source>
        <dbReference type="ARBA" id="ARBA00004193"/>
    </source>
</evidence>
<evidence type="ECO:0000256" key="2">
    <source>
        <dbReference type="ARBA" id="ARBA00008610"/>
    </source>
</evidence>
<dbReference type="PROSITE" id="PS51257">
    <property type="entry name" value="PROKAR_LIPOPROTEIN"/>
    <property type="match status" value="1"/>
</dbReference>
<dbReference type="Pfam" id="PF02608">
    <property type="entry name" value="Bmp"/>
    <property type="match status" value="1"/>
</dbReference>
<accession>A0A1I0N4G1</accession>
<evidence type="ECO:0000256" key="3">
    <source>
        <dbReference type="ARBA" id="ARBA00022475"/>
    </source>
</evidence>
<dbReference type="PANTHER" id="PTHR34296:SF2">
    <property type="entry name" value="ABC TRANSPORTER GUANOSINE-BINDING PROTEIN NUPN"/>
    <property type="match status" value="1"/>
</dbReference>
<keyword evidence="4" id="KW-0732">Signal</keyword>
<dbReference type="InterPro" id="IPR028082">
    <property type="entry name" value="Peripla_BP_I"/>
</dbReference>
<dbReference type="Gene3D" id="3.40.50.2300">
    <property type="match status" value="2"/>
</dbReference>
<keyword evidence="5" id="KW-0472">Membrane</keyword>
<feature type="domain" description="ABC transporter substrate-binding protein PnrA-like" evidence="7">
    <location>
        <begin position="37"/>
        <end position="329"/>
    </location>
</feature>
<dbReference type="CDD" id="cd06354">
    <property type="entry name" value="PBP1_PrnA-like"/>
    <property type="match status" value="1"/>
</dbReference>
<evidence type="ECO:0000256" key="4">
    <source>
        <dbReference type="ARBA" id="ARBA00022729"/>
    </source>
</evidence>
<reference evidence="8 9" key="1">
    <citation type="submission" date="2016-10" db="EMBL/GenBank/DDBJ databases">
        <authorList>
            <person name="de Groot N.N."/>
        </authorList>
    </citation>
    <scope>NUCLEOTIDE SEQUENCE [LARGE SCALE GENOMIC DNA]</scope>
    <source>
        <strain evidence="8 9">CGMCC 1.5337</strain>
    </source>
</reference>
<dbReference type="STRING" id="355548.SAMN04487945_0585"/>
<evidence type="ECO:0000256" key="5">
    <source>
        <dbReference type="ARBA" id="ARBA00023136"/>
    </source>
</evidence>
<name>A0A1I0N4G1_9EURY</name>
<dbReference type="GO" id="GO:0005886">
    <property type="term" value="C:plasma membrane"/>
    <property type="evidence" value="ECO:0007669"/>
    <property type="project" value="UniProtKB-SubCell"/>
</dbReference>
<dbReference type="InterPro" id="IPR003760">
    <property type="entry name" value="PnrA-like"/>
</dbReference>